<proteinExistence type="predicted"/>
<name>A0AAP0Q1T2_9MAGN</name>
<accession>A0AAP0Q1T2</accession>
<keyword evidence="2" id="KW-0812">Transmembrane</keyword>
<evidence type="ECO:0000313" key="4">
    <source>
        <dbReference type="Proteomes" id="UP001420932"/>
    </source>
</evidence>
<feature type="compositionally biased region" description="Gly residues" evidence="1">
    <location>
        <begin position="92"/>
        <end position="105"/>
    </location>
</feature>
<keyword evidence="2" id="KW-1133">Transmembrane helix</keyword>
<sequence length="105" mass="11068">MSPSTTTGNLSLSSLSVIYGGGLLPYLPVKSGRKKRGGWPGEKGRVEGLSTPCQREGKENEDDRQRQWMTMALLMAGDHISIGGRGRDDGGGHVSGSGGGLNKRL</sequence>
<evidence type="ECO:0000256" key="1">
    <source>
        <dbReference type="SAM" id="MobiDB-lite"/>
    </source>
</evidence>
<dbReference type="AlphaFoldDB" id="A0AAP0Q1T2"/>
<keyword evidence="4" id="KW-1185">Reference proteome</keyword>
<feature type="region of interest" description="Disordered" evidence="1">
    <location>
        <begin position="30"/>
        <end position="63"/>
    </location>
</feature>
<comment type="caution">
    <text evidence="3">The sequence shown here is derived from an EMBL/GenBank/DDBJ whole genome shotgun (WGS) entry which is preliminary data.</text>
</comment>
<gene>
    <name evidence="3" type="ORF">Syun_004847</name>
</gene>
<feature type="transmembrane region" description="Helical" evidence="2">
    <location>
        <begin position="12"/>
        <end position="29"/>
    </location>
</feature>
<evidence type="ECO:0000256" key="2">
    <source>
        <dbReference type="SAM" id="Phobius"/>
    </source>
</evidence>
<feature type="region of interest" description="Disordered" evidence="1">
    <location>
        <begin position="80"/>
        <end position="105"/>
    </location>
</feature>
<protein>
    <submittedName>
        <fullName evidence="3">Uncharacterized protein</fullName>
    </submittedName>
</protein>
<organism evidence="3 4">
    <name type="scientific">Stephania yunnanensis</name>
    <dbReference type="NCBI Taxonomy" id="152371"/>
    <lineage>
        <taxon>Eukaryota</taxon>
        <taxon>Viridiplantae</taxon>
        <taxon>Streptophyta</taxon>
        <taxon>Embryophyta</taxon>
        <taxon>Tracheophyta</taxon>
        <taxon>Spermatophyta</taxon>
        <taxon>Magnoliopsida</taxon>
        <taxon>Ranunculales</taxon>
        <taxon>Menispermaceae</taxon>
        <taxon>Menispermoideae</taxon>
        <taxon>Cissampelideae</taxon>
        <taxon>Stephania</taxon>
    </lineage>
</organism>
<reference evidence="3 4" key="1">
    <citation type="submission" date="2024-01" db="EMBL/GenBank/DDBJ databases">
        <title>Genome assemblies of Stephania.</title>
        <authorList>
            <person name="Yang L."/>
        </authorList>
    </citation>
    <scope>NUCLEOTIDE SEQUENCE [LARGE SCALE GENOMIC DNA]</scope>
    <source>
        <strain evidence="3">YNDBR</strain>
        <tissue evidence="3">Leaf</tissue>
    </source>
</reference>
<evidence type="ECO:0000313" key="3">
    <source>
        <dbReference type="EMBL" id="KAK9163945.1"/>
    </source>
</evidence>
<dbReference type="Proteomes" id="UP001420932">
    <property type="component" value="Unassembled WGS sequence"/>
</dbReference>
<keyword evidence="2" id="KW-0472">Membrane</keyword>
<dbReference type="EMBL" id="JBBNAF010000002">
    <property type="protein sequence ID" value="KAK9163945.1"/>
    <property type="molecule type" value="Genomic_DNA"/>
</dbReference>